<accession>A0ABU8XUW7</accession>
<protein>
    <submittedName>
        <fullName evidence="1">STAS domain-containing protein</fullName>
    </submittedName>
</protein>
<evidence type="ECO:0000313" key="1">
    <source>
        <dbReference type="EMBL" id="MEK0084997.1"/>
    </source>
</evidence>
<dbReference type="RefSeq" id="WP_418160845.1">
    <property type="nucleotide sequence ID" value="NZ_JBBLZC010000020.1"/>
</dbReference>
<organism evidence="1 2">
    <name type="scientific">Benzoatithermus flavus</name>
    <dbReference type="NCBI Taxonomy" id="3108223"/>
    <lineage>
        <taxon>Bacteria</taxon>
        <taxon>Pseudomonadati</taxon>
        <taxon>Pseudomonadota</taxon>
        <taxon>Alphaproteobacteria</taxon>
        <taxon>Geminicoccales</taxon>
        <taxon>Geminicoccaceae</taxon>
        <taxon>Benzoatithermus</taxon>
    </lineage>
</organism>
<name>A0ABU8XUW7_9PROT</name>
<proteinExistence type="predicted"/>
<dbReference type="Proteomes" id="UP001375743">
    <property type="component" value="Unassembled WGS sequence"/>
</dbReference>
<evidence type="ECO:0000313" key="2">
    <source>
        <dbReference type="Proteomes" id="UP001375743"/>
    </source>
</evidence>
<reference evidence="1 2" key="1">
    <citation type="submission" date="2024-01" db="EMBL/GenBank/DDBJ databases">
        <title>Multi-omics insights into the function and evolution of sodium benzoate biodegradation pathways in Benzoatithermus flavus gen. nov., sp. nov. from hot spring.</title>
        <authorList>
            <person name="Hu C.-J."/>
            <person name="Li W.-J."/>
        </authorList>
    </citation>
    <scope>NUCLEOTIDE SEQUENCE [LARGE SCALE GENOMIC DNA]</scope>
    <source>
        <strain evidence="1 2">SYSU G07066</strain>
    </source>
</reference>
<dbReference type="EMBL" id="JBBLZC010000020">
    <property type="protein sequence ID" value="MEK0084997.1"/>
    <property type="molecule type" value="Genomic_DNA"/>
</dbReference>
<comment type="caution">
    <text evidence="1">The sequence shown here is derived from an EMBL/GenBank/DDBJ whole genome shotgun (WGS) entry which is preliminary data.</text>
</comment>
<gene>
    <name evidence="1" type="ORF">U1T56_17725</name>
</gene>
<keyword evidence="2" id="KW-1185">Reference proteome</keyword>
<sequence>MTGAGDDVFVWADLEGLELLGPLADRLRAALQSGQPLVIDLSEAGEPGAAAMQLLIAAARSGDAFVLRNPSRAFVDGCSALGLFAALMAMPLEALP</sequence>